<feature type="chain" id="PRO_5037677487" description="Transporter" evidence="1">
    <location>
        <begin position="18"/>
        <end position="310"/>
    </location>
</feature>
<feature type="signal peptide" evidence="1">
    <location>
        <begin position="1"/>
        <end position="17"/>
    </location>
</feature>
<proteinExistence type="predicted"/>
<keyword evidence="3" id="KW-1185">Reference proteome</keyword>
<evidence type="ECO:0008006" key="4">
    <source>
        <dbReference type="Google" id="ProtNLM"/>
    </source>
</evidence>
<evidence type="ECO:0000256" key="1">
    <source>
        <dbReference type="SAM" id="SignalP"/>
    </source>
</evidence>
<keyword evidence="1" id="KW-0732">Signal</keyword>
<gene>
    <name evidence="2" type="ORF">G6047_08470</name>
</gene>
<organism evidence="2 3">
    <name type="scientific">Flavobacterium silvaticum</name>
    <dbReference type="NCBI Taxonomy" id="1852020"/>
    <lineage>
        <taxon>Bacteria</taxon>
        <taxon>Pseudomonadati</taxon>
        <taxon>Bacteroidota</taxon>
        <taxon>Flavobacteriia</taxon>
        <taxon>Flavobacteriales</taxon>
        <taxon>Flavobacteriaceae</taxon>
        <taxon>Flavobacterium</taxon>
    </lineage>
</organism>
<evidence type="ECO:0000313" key="3">
    <source>
        <dbReference type="Proteomes" id="UP000712080"/>
    </source>
</evidence>
<evidence type="ECO:0000313" key="2">
    <source>
        <dbReference type="EMBL" id="NMH28064.1"/>
    </source>
</evidence>
<dbReference type="Proteomes" id="UP000712080">
    <property type="component" value="Unassembled WGS sequence"/>
</dbReference>
<accession>A0A972JFK4</accession>
<dbReference type="AlphaFoldDB" id="A0A972JFK4"/>
<comment type="caution">
    <text evidence="2">The sequence shown here is derived from an EMBL/GenBank/DDBJ whole genome shotgun (WGS) entry which is preliminary data.</text>
</comment>
<name>A0A972JFK4_9FLAO</name>
<sequence>MKAFLSLILFSCGVCYSQVTKSTVNTQETTNTNTTTGVKTSTTTETTDTILPSAQQDIKTTNVTETTTVNQRDAQGVIIQSTVTKTTSVINQTDETIPPVLVESNTANFLNAHIQVVKAETSDNLFKITYFDKSNHDRLTYYETPIVRNGYIGYHEHISVFKFQFPISIVTVPFKVRPNFQGRKQLAKADVDNIGVNLAIYQYSLHRLFYDGKTSNHKFSIGLMAAPMVQEFNEENTNEYLNEDESYTQLMLSSGITLSYTYKELSFTIIPLGWDTALTTVGKHWVYNGRPWYGFGIALDTKFLGFGSSI</sequence>
<dbReference type="EMBL" id="JAAMPU010000104">
    <property type="protein sequence ID" value="NMH28064.1"/>
    <property type="molecule type" value="Genomic_DNA"/>
</dbReference>
<dbReference type="RefSeq" id="WP_169527174.1">
    <property type="nucleotide sequence ID" value="NZ_JAAMPU010000104.1"/>
</dbReference>
<reference evidence="2" key="1">
    <citation type="submission" date="2020-02" db="EMBL/GenBank/DDBJ databases">
        <title>Flavobacterium sp. genome.</title>
        <authorList>
            <person name="Jung H.S."/>
            <person name="Baek J.H."/>
            <person name="Jeon C.O."/>
        </authorList>
    </citation>
    <scope>NUCLEOTIDE SEQUENCE</scope>
    <source>
        <strain evidence="2">SE-s28</strain>
    </source>
</reference>
<protein>
    <recommendedName>
        <fullName evidence="4">Transporter</fullName>
    </recommendedName>
</protein>